<dbReference type="Gene3D" id="2.40.160.20">
    <property type="match status" value="1"/>
</dbReference>
<evidence type="ECO:0000313" key="5">
    <source>
        <dbReference type="Proteomes" id="UP000245533"/>
    </source>
</evidence>
<dbReference type="OrthoDB" id="1524249at2"/>
<evidence type="ECO:0000313" key="4">
    <source>
        <dbReference type="EMBL" id="PWN07707.1"/>
    </source>
</evidence>
<dbReference type="InterPro" id="IPR027385">
    <property type="entry name" value="Beta-barrel_OMP"/>
</dbReference>
<feature type="domain" description="Outer membrane protein beta-barrel" evidence="3">
    <location>
        <begin position="25"/>
        <end position="181"/>
    </location>
</feature>
<dbReference type="Pfam" id="PF13505">
    <property type="entry name" value="OMP_b-brl"/>
    <property type="match status" value="1"/>
</dbReference>
<evidence type="ECO:0000259" key="3">
    <source>
        <dbReference type="Pfam" id="PF13505"/>
    </source>
</evidence>
<keyword evidence="5" id="KW-1185">Reference proteome</keyword>
<dbReference type="InterPro" id="IPR011250">
    <property type="entry name" value="OMP/PagP_B-barrel"/>
</dbReference>
<feature type="signal peptide" evidence="2">
    <location>
        <begin position="1"/>
        <end position="23"/>
    </location>
</feature>
<dbReference type="AlphaFoldDB" id="A0A316TSZ7"/>
<evidence type="ECO:0000256" key="1">
    <source>
        <dbReference type="ARBA" id="ARBA00022729"/>
    </source>
</evidence>
<name>A0A316TSZ7_9BACT</name>
<dbReference type="EMBL" id="QGGB01000002">
    <property type="protein sequence ID" value="PWN07707.1"/>
    <property type="molecule type" value="Genomic_DNA"/>
</dbReference>
<evidence type="ECO:0000256" key="2">
    <source>
        <dbReference type="SAM" id="SignalP"/>
    </source>
</evidence>
<gene>
    <name evidence="4" type="ORF">DDZ15_01405</name>
</gene>
<organism evidence="4 5">
    <name type="scientific">Rhodohalobacter mucosus</name>
    <dbReference type="NCBI Taxonomy" id="2079485"/>
    <lineage>
        <taxon>Bacteria</taxon>
        <taxon>Pseudomonadati</taxon>
        <taxon>Balneolota</taxon>
        <taxon>Balneolia</taxon>
        <taxon>Balneolales</taxon>
        <taxon>Balneolaceae</taxon>
        <taxon>Rhodohalobacter</taxon>
    </lineage>
</organism>
<dbReference type="RefSeq" id="WP_109644110.1">
    <property type="nucleotide sequence ID" value="NZ_QGGB01000002.1"/>
</dbReference>
<reference evidence="4 5" key="1">
    <citation type="submission" date="2018-05" db="EMBL/GenBank/DDBJ databases">
        <title>Rhodohalobacter halophilus gen. nov., sp. nov., a moderately halophilic member of the family Balneolaceae.</title>
        <authorList>
            <person name="Liu Z.-W."/>
        </authorList>
    </citation>
    <scope>NUCLEOTIDE SEQUENCE [LARGE SCALE GENOMIC DNA]</scope>
    <source>
        <strain evidence="4 5">8A47</strain>
    </source>
</reference>
<proteinExistence type="predicted"/>
<dbReference type="SUPFAM" id="SSF56925">
    <property type="entry name" value="OMPA-like"/>
    <property type="match status" value="1"/>
</dbReference>
<comment type="caution">
    <text evidence="4">The sequence shown here is derived from an EMBL/GenBank/DDBJ whole genome shotgun (WGS) entry which is preliminary data.</text>
</comment>
<keyword evidence="1 2" id="KW-0732">Signal</keyword>
<accession>A0A316TSZ7</accession>
<protein>
    <recommendedName>
        <fullName evidence="3">Outer membrane protein beta-barrel domain-containing protein</fullName>
    </recommendedName>
</protein>
<dbReference type="Proteomes" id="UP000245533">
    <property type="component" value="Unassembled WGS sequence"/>
</dbReference>
<sequence length="181" mass="19909">MKKYLYGIFLLGLMVSVTDTASAQWSLGASYEVRNEVPENGFGVRVEKSFLNSIPLIDLNLRAHFSFFNDESSITADNQTFSGDIQAYDYGTAVTAGVNIAMLKPYVGLGIGSEQFDFDTDNAASSFDESNFYVNGFGGLELTLLPLINPFIEYRISNLSGAEDVNYDNVGRVAFGINLRF</sequence>
<feature type="chain" id="PRO_5016362511" description="Outer membrane protein beta-barrel domain-containing protein" evidence="2">
    <location>
        <begin position="24"/>
        <end position="181"/>
    </location>
</feature>